<comment type="caution">
    <text evidence="2">The sequence shown here is derived from an EMBL/GenBank/DDBJ whole genome shotgun (WGS) entry which is preliminary data.</text>
</comment>
<feature type="transmembrane region" description="Helical" evidence="1">
    <location>
        <begin position="12"/>
        <end position="32"/>
    </location>
</feature>
<organism evidence="2 3">
    <name type="scientific">Paragonimus heterotremus</name>
    <dbReference type="NCBI Taxonomy" id="100268"/>
    <lineage>
        <taxon>Eukaryota</taxon>
        <taxon>Metazoa</taxon>
        <taxon>Spiralia</taxon>
        <taxon>Lophotrochozoa</taxon>
        <taxon>Platyhelminthes</taxon>
        <taxon>Trematoda</taxon>
        <taxon>Digenea</taxon>
        <taxon>Plagiorchiida</taxon>
        <taxon>Troglotremata</taxon>
        <taxon>Troglotrematidae</taxon>
        <taxon>Paragonimus</taxon>
    </lineage>
</organism>
<accession>A0A8J4TFV1</accession>
<evidence type="ECO:0000313" key="3">
    <source>
        <dbReference type="Proteomes" id="UP000748531"/>
    </source>
</evidence>
<gene>
    <name evidence="2" type="ORF">PHET_04619</name>
</gene>
<sequence>MLVLFIDASGQRSMLVADVIMFIVYFEAGFVWDSSRVAHGRDLNRIRTSKLASGNDWDRFVKLRRDLTKQLDREHPNWHVQALKTLCENT</sequence>
<dbReference type="AlphaFoldDB" id="A0A8J4TFV1"/>
<evidence type="ECO:0000256" key="1">
    <source>
        <dbReference type="SAM" id="Phobius"/>
    </source>
</evidence>
<name>A0A8J4TFV1_9TREM</name>
<reference evidence="2" key="1">
    <citation type="submission" date="2019-05" db="EMBL/GenBank/DDBJ databases">
        <title>Annotation for the trematode Paragonimus heterotremus.</title>
        <authorList>
            <person name="Choi Y.-J."/>
        </authorList>
    </citation>
    <scope>NUCLEOTIDE SEQUENCE</scope>
    <source>
        <strain evidence="2">LC</strain>
    </source>
</reference>
<evidence type="ECO:0000313" key="2">
    <source>
        <dbReference type="EMBL" id="KAF5401787.1"/>
    </source>
</evidence>
<keyword evidence="1" id="KW-0472">Membrane</keyword>
<dbReference type="EMBL" id="LUCH01002240">
    <property type="protein sequence ID" value="KAF5401787.1"/>
    <property type="molecule type" value="Genomic_DNA"/>
</dbReference>
<dbReference type="Proteomes" id="UP000748531">
    <property type="component" value="Unassembled WGS sequence"/>
</dbReference>
<keyword evidence="3" id="KW-1185">Reference proteome</keyword>
<protein>
    <submittedName>
        <fullName evidence="2">Uncharacterized protein</fullName>
    </submittedName>
</protein>
<keyword evidence="1" id="KW-1133">Transmembrane helix</keyword>
<keyword evidence="1" id="KW-0812">Transmembrane</keyword>
<proteinExistence type="predicted"/>